<name>A0A409YXG7_9AGAR</name>
<evidence type="ECO:0000256" key="1">
    <source>
        <dbReference type="SAM" id="MobiDB-lite"/>
    </source>
</evidence>
<feature type="compositionally biased region" description="Basic and acidic residues" evidence="1">
    <location>
        <begin position="416"/>
        <end position="433"/>
    </location>
</feature>
<comment type="caution">
    <text evidence="2">The sequence shown here is derived from an EMBL/GenBank/DDBJ whole genome shotgun (WGS) entry which is preliminary data.</text>
</comment>
<dbReference type="InParanoid" id="A0A409YXG7"/>
<feature type="region of interest" description="Disordered" evidence="1">
    <location>
        <begin position="414"/>
        <end position="529"/>
    </location>
</feature>
<feature type="region of interest" description="Disordered" evidence="1">
    <location>
        <begin position="309"/>
        <end position="394"/>
    </location>
</feature>
<sequence>MQDKLPPPLSPSSAMPAAPPAVTDPFDAMPAASANPNASAQTPMASAPSSRLGVPPERRSRPDGDQLVPDTFKGIPHSRNWSAEAPPHPSLLFNPGGAFFAVIIVGQPVGLMHDLHLFLHLLQYQSELWFVICECFGKAVGAYKLHLSRGHVRIAPHLNTPLLSIPRRAKLSKNIVNWSNEAVLHYNAFDDPGYGSAFYGTIFVGQPVGIVHDLEFFLDLLIIQSEVWYVVSKDFTEAFGAYKTAFNMNQVRITPRLTVDLPSFGYRPIPISLPRTKVLPRHRHLIPHIVVGPREKTPEAQEEDCQIDPTLVEASTSPNVNIRPDPESPIEISTDESESGSDNEEKLRAPPTNVVDKDDDPRLAHLPRYPRAVSAPPRTLGGPPTLPASIHPDFNPFKEEGISFSGVAVLTINPKKRSEPPSEAEHVSDRLNPDAEMASQASARKRRQENVRFAFEQRNKVSSSSTLSPAASITKSVRLSPSPAIPSPVASASRVKVPEDDQDEFIELPTPSPPKAKKQRKRKGKECDA</sequence>
<evidence type="ECO:0000313" key="3">
    <source>
        <dbReference type="Proteomes" id="UP000284706"/>
    </source>
</evidence>
<gene>
    <name evidence="2" type="ORF">CVT26_003717</name>
</gene>
<feature type="compositionally biased region" description="Pro residues" evidence="1">
    <location>
        <begin position="1"/>
        <end position="10"/>
    </location>
</feature>
<organism evidence="2 3">
    <name type="scientific">Gymnopilus dilepis</name>
    <dbReference type="NCBI Taxonomy" id="231916"/>
    <lineage>
        <taxon>Eukaryota</taxon>
        <taxon>Fungi</taxon>
        <taxon>Dikarya</taxon>
        <taxon>Basidiomycota</taxon>
        <taxon>Agaricomycotina</taxon>
        <taxon>Agaricomycetes</taxon>
        <taxon>Agaricomycetidae</taxon>
        <taxon>Agaricales</taxon>
        <taxon>Agaricineae</taxon>
        <taxon>Hymenogastraceae</taxon>
        <taxon>Gymnopilus</taxon>
    </lineage>
</organism>
<dbReference type="EMBL" id="NHYE01000020">
    <property type="protein sequence ID" value="PPR07724.1"/>
    <property type="molecule type" value="Genomic_DNA"/>
</dbReference>
<feature type="compositionally biased region" description="Low complexity" evidence="1">
    <location>
        <begin position="462"/>
        <end position="472"/>
    </location>
</feature>
<accession>A0A409YXG7</accession>
<evidence type="ECO:0000313" key="2">
    <source>
        <dbReference type="EMBL" id="PPR07724.1"/>
    </source>
</evidence>
<feature type="compositionally biased region" description="Basic residues" evidence="1">
    <location>
        <begin position="515"/>
        <end position="529"/>
    </location>
</feature>
<feature type="compositionally biased region" description="Acidic residues" evidence="1">
    <location>
        <begin position="333"/>
        <end position="342"/>
    </location>
</feature>
<keyword evidence="3" id="KW-1185">Reference proteome</keyword>
<dbReference type="AlphaFoldDB" id="A0A409YXG7"/>
<proteinExistence type="predicted"/>
<feature type="compositionally biased region" description="Low complexity" evidence="1">
    <location>
        <begin position="30"/>
        <end position="40"/>
    </location>
</feature>
<feature type="region of interest" description="Disordered" evidence="1">
    <location>
        <begin position="1"/>
        <end position="71"/>
    </location>
</feature>
<protein>
    <submittedName>
        <fullName evidence="2">Uncharacterized protein</fullName>
    </submittedName>
</protein>
<reference evidence="2 3" key="1">
    <citation type="journal article" date="2018" name="Evol. Lett.">
        <title>Horizontal gene cluster transfer increased hallucinogenic mushroom diversity.</title>
        <authorList>
            <person name="Reynolds H.T."/>
            <person name="Vijayakumar V."/>
            <person name="Gluck-Thaler E."/>
            <person name="Korotkin H.B."/>
            <person name="Matheny P.B."/>
            <person name="Slot J.C."/>
        </authorList>
    </citation>
    <scope>NUCLEOTIDE SEQUENCE [LARGE SCALE GENOMIC DNA]</scope>
    <source>
        <strain evidence="2 3">SRW20</strain>
    </source>
</reference>
<dbReference type="Proteomes" id="UP000284706">
    <property type="component" value="Unassembled WGS sequence"/>
</dbReference>